<feature type="compositionally biased region" description="Low complexity" evidence="1">
    <location>
        <begin position="105"/>
        <end position="114"/>
    </location>
</feature>
<proteinExistence type="predicted"/>
<evidence type="ECO:0000313" key="2">
    <source>
        <dbReference type="EMBL" id="CAE6949719.1"/>
    </source>
</evidence>
<dbReference type="AlphaFoldDB" id="A0A812HFV5"/>
<sequence length="480" mass="53693">MELATDATAQRLLHQLLSEEHGEVLNDAMAVSSTRDLQSSDESFEGLQPPLTSLGALLQKVVEQQEQSSGAIASHVASLERQIRKLQNQYEVKMQSKAKRKRFLTSSSTSPISPKTKKKQKVQEALSPRLCIEKVRRNLDCEFFNVADEENVGDQQDQDVWSIDDWSGFEPAPKSQTEMEGPHGCHEPVEKTIVAIADNGGLEDTISSQSLPRSCSSEASATASSQAVGAVAWDPKGLLWPDLLPCLDVHDLKSWRQISQQTRSPKALLEHVAEMGSIDRPAALLAFHHAGGDLEQRKQYACRGWCLGLALVRSTHFAEADARRIVEKNLRDLLWHCRDADASVREAAHGVLDLHGVGGLPFVQQLIAEDMLGLMEELLLESDDNLQKVLDCLHHLRSVVRSLTKLQRQQWVSILVRILHHDIAHDCQKELIGDLQILWLIDSDPSRSFAEAEKQLWNLYKTKITSPDVHYDLFQVLRGC</sequence>
<dbReference type="EMBL" id="CAJNDS010000085">
    <property type="protein sequence ID" value="CAE6949719.1"/>
    <property type="molecule type" value="Genomic_DNA"/>
</dbReference>
<feature type="region of interest" description="Disordered" evidence="1">
    <location>
        <begin position="97"/>
        <end position="123"/>
    </location>
</feature>
<dbReference type="Proteomes" id="UP000604046">
    <property type="component" value="Unassembled WGS sequence"/>
</dbReference>
<accession>A0A812HFV5</accession>
<evidence type="ECO:0000256" key="1">
    <source>
        <dbReference type="SAM" id="MobiDB-lite"/>
    </source>
</evidence>
<protein>
    <submittedName>
        <fullName evidence="2">PAO3 protein</fullName>
    </submittedName>
</protein>
<gene>
    <name evidence="2" type="primary">PAO3</name>
    <name evidence="2" type="ORF">SNAT2548_LOCUS1531</name>
</gene>
<evidence type="ECO:0000313" key="3">
    <source>
        <dbReference type="Proteomes" id="UP000604046"/>
    </source>
</evidence>
<reference evidence="2" key="1">
    <citation type="submission" date="2021-02" db="EMBL/GenBank/DDBJ databases">
        <authorList>
            <person name="Dougan E. K."/>
            <person name="Rhodes N."/>
            <person name="Thang M."/>
            <person name="Chan C."/>
        </authorList>
    </citation>
    <scope>NUCLEOTIDE SEQUENCE</scope>
</reference>
<organism evidence="2 3">
    <name type="scientific">Symbiodinium natans</name>
    <dbReference type="NCBI Taxonomy" id="878477"/>
    <lineage>
        <taxon>Eukaryota</taxon>
        <taxon>Sar</taxon>
        <taxon>Alveolata</taxon>
        <taxon>Dinophyceae</taxon>
        <taxon>Suessiales</taxon>
        <taxon>Symbiodiniaceae</taxon>
        <taxon>Symbiodinium</taxon>
    </lineage>
</organism>
<keyword evidence="3" id="KW-1185">Reference proteome</keyword>
<name>A0A812HFV5_9DINO</name>
<comment type="caution">
    <text evidence="2">The sequence shown here is derived from an EMBL/GenBank/DDBJ whole genome shotgun (WGS) entry which is preliminary data.</text>
</comment>